<evidence type="ECO:0000313" key="2">
    <source>
        <dbReference type="Proteomes" id="UP000053989"/>
    </source>
</evidence>
<reference evidence="2" key="2">
    <citation type="submission" date="2015-01" db="EMBL/GenBank/DDBJ databases">
        <title>Evolutionary Origins and Diversification of the Mycorrhizal Mutualists.</title>
        <authorList>
            <consortium name="DOE Joint Genome Institute"/>
            <consortium name="Mycorrhizal Genomics Consortium"/>
            <person name="Kohler A."/>
            <person name="Kuo A."/>
            <person name="Nagy L.G."/>
            <person name="Floudas D."/>
            <person name="Copeland A."/>
            <person name="Barry K.W."/>
            <person name="Cichocki N."/>
            <person name="Veneault-Fourrey C."/>
            <person name="LaButti K."/>
            <person name="Lindquist E.A."/>
            <person name="Lipzen A."/>
            <person name="Lundell T."/>
            <person name="Morin E."/>
            <person name="Murat C."/>
            <person name="Riley R."/>
            <person name="Ohm R."/>
            <person name="Sun H."/>
            <person name="Tunlid A."/>
            <person name="Henrissat B."/>
            <person name="Grigoriev I.V."/>
            <person name="Hibbett D.S."/>
            <person name="Martin F."/>
        </authorList>
    </citation>
    <scope>NUCLEOTIDE SEQUENCE [LARGE SCALE GENOMIC DNA]</scope>
    <source>
        <strain evidence="2">Foug A</strain>
    </source>
</reference>
<reference evidence="1 2" key="1">
    <citation type="submission" date="2014-04" db="EMBL/GenBank/DDBJ databases">
        <authorList>
            <consortium name="DOE Joint Genome Institute"/>
            <person name="Kuo A."/>
            <person name="Kohler A."/>
            <person name="Nagy L.G."/>
            <person name="Floudas D."/>
            <person name="Copeland A."/>
            <person name="Barry K.W."/>
            <person name="Cichocki N."/>
            <person name="Veneault-Fourrey C."/>
            <person name="LaButti K."/>
            <person name="Lindquist E.A."/>
            <person name="Lipzen A."/>
            <person name="Lundell T."/>
            <person name="Morin E."/>
            <person name="Murat C."/>
            <person name="Sun H."/>
            <person name="Tunlid A."/>
            <person name="Henrissat B."/>
            <person name="Grigoriev I.V."/>
            <person name="Hibbett D.S."/>
            <person name="Martin F."/>
            <person name="Nordberg H.P."/>
            <person name="Cantor M.N."/>
            <person name="Hua S.X."/>
        </authorList>
    </citation>
    <scope>NUCLEOTIDE SEQUENCE [LARGE SCALE GENOMIC DNA]</scope>
    <source>
        <strain evidence="1 2">Foug A</strain>
    </source>
</reference>
<gene>
    <name evidence="1" type="ORF">SCLCIDRAFT_1206832</name>
</gene>
<evidence type="ECO:0000313" key="1">
    <source>
        <dbReference type="EMBL" id="KIM70689.1"/>
    </source>
</evidence>
<name>A0A0C3ERE1_9AGAM</name>
<dbReference type="Proteomes" id="UP000053989">
    <property type="component" value="Unassembled WGS sequence"/>
</dbReference>
<protein>
    <submittedName>
        <fullName evidence="1">Uncharacterized protein</fullName>
    </submittedName>
</protein>
<organism evidence="1 2">
    <name type="scientific">Scleroderma citrinum Foug A</name>
    <dbReference type="NCBI Taxonomy" id="1036808"/>
    <lineage>
        <taxon>Eukaryota</taxon>
        <taxon>Fungi</taxon>
        <taxon>Dikarya</taxon>
        <taxon>Basidiomycota</taxon>
        <taxon>Agaricomycotina</taxon>
        <taxon>Agaricomycetes</taxon>
        <taxon>Agaricomycetidae</taxon>
        <taxon>Boletales</taxon>
        <taxon>Sclerodermatineae</taxon>
        <taxon>Sclerodermataceae</taxon>
        <taxon>Scleroderma</taxon>
    </lineage>
</organism>
<dbReference type="HOGENOM" id="CLU_2098251_0_0_1"/>
<dbReference type="EMBL" id="KN822004">
    <property type="protein sequence ID" value="KIM70689.1"/>
    <property type="molecule type" value="Genomic_DNA"/>
</dbReference>
<sequence>MIHGLRKRIEGWHASDMHGQAYPLNLVTPRLQPHLTHTHMDIKSRFSPTQRQHSSGHHSCDLVDRRMPHPVYESRDNAHPDDITSRTWDFCHNVSRQSYYQGAISIHLQHFVHNSS</sequence>
<dbReference type="InParanoid" id="A0A0C3ERE1"/>
<dbReference type="AlphaFoldDB" id="A0A0C3ERE1"/>
<proteinExistence type="predicted"/>
<accession>A0A0C3ERE1</accession>
<keyword evidence="2" id="KW-1185">Reference proteome</keyword>